<dbReference type="Proteomes" id="UP001597448">
    <property type="component" value="Unassembled WGS sequence"/>
</dbReference>
<evidence type="ECO:0000313" key="2">
    <source>
        <dbReference type="Proteomes" id="UP001597448"/>
    </source>
</evidence>
<keyword evidence="2" id="KW-1185">Reference proteome</keyword>
<proteinExistence type="predicted"/>
<dbReference type="RefSeq" id="WP_209992513.1">
    <property type="nucleotide sequence ID" value="NZ_JBHSVQ010000001.1"/>
</dbReference>
<organism evidence="1 2">
    <name type="scientific">Paenibacillus rhizoplanae</name>
    <dbReference type="NCBI Taxonomy" id="1917181"/>
    <lineage>
        <taxon>Bacteria</taxon>
        <taxon>Bacillati</taxon>
        <taxon>Bacillota</taxon>
        <taxon>Bacilli</taxon>
        <taxon>Bacillales</taxon>
        <taxon>Paenibacillaceae</taxon>
        <taxon>Paenibacillus</taxon>
    </lineage>
</organism>
<reference evidence="2" key="1">
    <citation type="journal article" date="2019" name="Int. J. Syst. Evol. Microbiol.">
        <title>The Global Catalogue of Microorganisms (GCM) 10K type strain sequencing project: providing services to taxonomists for standard genome sequencing and annotation.</title>
        <authorList>
            <consortium name="The Broad Institute Genomics Platform"/>
            <consortium name="The Broad Institute Genome Sequencing Center for Infectious Disease"/>
            <person name="Wu L."/>
            <person name="Ma J."/>
        </authorList>
    </citation>
    <scope>NUCLEOTIDE SEQUENCE [LARGE SCALE GENOMIC DNA]</scope>
    <source>
        <strain evidence="2">CCM 8725</strain>
    </source>
</reference>
<sequence>MSKRPTFEIKYELFEDQVEELRTVDTATFDKEWHQIYGAFTLVVDGHEFA</sequence>
<protein>
    <submittedName>
        <fullName evidence="1">Uncharacterized protein</fullName>
    </submittedName>
</protein>
<evidence type="ECO:0000313" key="1">
    <source>
        <dbReference type="EMBL" id="MFD2413678.1"/>
    </source>
</evidence>
<comment type="caution">
    <text evidence="1">The sequence shown here is derived from an EMBL/GenBank/DDBJ whole genome shotgun (WGS) entry which is preliminary data.</text>
</comment>
<accession>A0ABW5FF77</accession>
<gene>
    <name evidence="1" type="ORF">ACFSX3_27805</name>
</gene>
<name>A0ABW5FF77_9BACL</name>
<dbReference type="EMBL" id="JBHUKY010000077">
    <property type="protein sequence ID" value="MFD2413678.1"/>
    <property type="molecule type" value="Genomic_DNA"/>
</dbReference>